<dbReference type="PANTHER" id="PTHR43152">
    <property type="entry name" value="UVRABC SYSTEM PROTEIN A"/>
    <property type="match status" value="1"/>
</dbReference>
<organism evidence="14 15">
    <name type="scientific">Streptomyces zinciresistens K42</name>
    <dbReference type="NCBI Taxonomy" id="700597"/>
    <lineage>
        <taxon>Bacteria</taxon>
        <taxon>Bacillati</taxon>
        <taxon>Actinomycetota</taxon>
        <taxon>Actinomycetes</taxon>
        <taxon>Kitasatosporales</taxon>
        <taxon>Streptomycetaceae</taxon>
        <taxon>Streptomyces</taxon>
    </lineage>
</organism>
<dbReference type="GO" id="GO:0005524">
    <property type="term" value="F:ATP binding"/>
    <property type="evidence" value="ECO:0007669"/>
    <property type="project" value="UniProtKB-KW"/>
</dbReference>
<keyword evidence="6" id="KW-0228">DNA excision</keyword>
<dbReference type="GO" id="GO:0004518">
    <property type="term" value="F:nuclease activity"/>
    <property type="evidence" value="ECO:0007669"/>
    <property type="project" value="UniProtKB-KW"/>
</dbReference>
<sequence length="45" mass="4775">ADWVIDLGPGGGKHGGRVVFTGTPKELLEADGTATGEYLRRYRSA</sequence>
<keyword evidence="8" id="KW-0267">Excision nuclease</keyword>
<comment type="similarity">
    <text evidence="11">Belongs to the ABC transporter superfamily. UvrA family.</text>
</comment>
<keyword evidence="3" id="KW-0677">Repeat</keyword>
<evidence type="ECO:0000256" key="4">
    <source>
        <dbReference type="ARBA" id="ARBA00022741"/>
    </source>
</evidence>
<evidence type="ECO:0000256" key="6">
    <source>
        <dbReference type="ARBA" id="ARBA00022769"/>
    </source>
</evidence>
<keyword evidence="2" id="KW-0963">Cytoplasm</keyword>
<dbReference type="GO" id="GO:0005737">
    <property type="term" value="C:cytoplasm"/>
    <property type="evidence" value="ECO:0007669"/>
    <property type="project" value="UniProtKB-SubCell"/>
</dbReference>
<accession>G2GPM9</accession>
<dbReference type="Gene3D" id="3.40.50.300">
    <property type="entry name" value="P-loop containing nucleotide triphosphate hydrolases"/>
    <property type="match status" value="1"/>
</dbReference>
<dbReference type="GO" id="GO:0006281">
    <property type="term" value="P:DNA repair"/>
    <property type="evidence" value="ECO:0007669"/>
    <property type="project" value="UniProtKB-KW"/>
</dbReference>
<keyword evidence="15" id="KW-1185">Reference proteome</keyword>
<feature type="non-terminal residue" evidence="14">
    <location>
        <position position="1"/>
    </location>
</feature>
<keyword evidence="7" id="KW-0067">ATP-binding</keyword>
<evidence type="ECO:0000256" key="7">
    <source>
        <dbReference type="ARBA" id="ARBA00022840"/>
    </source>
</evidence>
<evidence type="ECO:0000256" key="8">
    <source>
        <dbReference type="ARBA" id="ARBA00022881"/>
    </source>
</evidence>
<dbReference type="AlphaFoldDB" id="G2GPM9"/>
<comment type="subcellular location">
    <subcellularLocation>
        <location evidence="1">Cytoplasm</location>
    </subcellularLocation>
</comment>
<dbReference type="EMBL" id="AGBF01000404">
    <property type="protein sequence ID" value="EGX54535.1"/>
    <property type="molecule type" value="Genomic_DNA"/>
</dbReference>
<name>G2GPM9_9ACTN</name>
<evidence type="ECO:0000256" key="2">
    <source>
        <dbReference type="ARBA" id="ARBA00022490"/>
    </source>
</evidence>
<evidence type="ECO:0000313" key="14">
    <source>
        <dbReference type="EMBL" id="EGX54535.1"/>
    </source>
</evidence>
<keyword evidence="10" id="KW-0234">DNA repair</keyword>
<proteinExistence type="inferred from homology"/>
<evidence type="ECO:0000256" key="11">
    <source>
        <dbReference type="ARBA" id="ARBA00038000"/>
    </source>
</evidence>
<keyword evidence="5" id="KW-0227">DNA damage</keyword>
<evidence type="ECO:0000256" key="1">
    <source>
        <dbReference type="ARBA" id="ARBA00004496"/>
    </source>
</evidence>
<dbReference type="Proteomes" id="UP000004217">
    <property type="component" value="Unassembled WGS sequence"/>
</dbReference>
<dbReference type="GO" id="GO:0003677">
    <property type="term" value="F:DNA binding"/>
    <property type="evidence" value="ECO:0007669"/>
    <property type="project" value="UniProtKB-KW"/>
</dbReference>
<dbReference type="PANTHER" id="PTHR43152:SF3">
    <property type="entry name" value="UVRABC SYSTEM PROTEIN A"/>
    <property type="match status" value="1"/>
</dbReference>
<evidence type="ECO:0000256" key="10">
    <source>
        <dbReference type="ARBA" id="ARBA00023204"/>
    </source>
</evidence>
<reference evidence="14 15" key="1">
    <citation type="submission" date="2011-08" db="EMBL/GenBank/DDBJ databases">
        <authorList>
            <person name="Lin Y."/>
            <person name="Hao X."/>
            <person name="Johnstone L."/>
            <person name="Miller S.J."/>
            <person name="Wei G."/>
            <person name="Rensing C."/>
        </authorList>
    </citation>
    <scope>NUCLEOTIDE SEQUENCE [LARGE SCALE GENOMIC DNA]</scope>
    <source>
        <strain evidence="14 15">K42</strain>
    </source>
</reference>
<evidence type="ECO:0000256" key="13">
    <source>
        <dbReference type="ARBA" id="ARBA00042156"/>
    </source>
</evidence>
<evidence type="ECO:0000256" key="3">
    <source>
        <dbReference type="ARBA" id="ARBA00022737"/>
    </source>
</evidence>
<evidence type="ECO:0000313" key="15">
    <source>
        <dbReference type="Proteomes" id="UP000004217"/>
    </source>
</evidence>
<dbReference type="InterPro" id="IPR027417">
    <property type="entry name" value="P-loop_NTPase"/>
</dbReference>
<evidence type="ECO:0000256" key="5">
    <source>
        <dbReference type="ARBA" id="ARBA00022763"/>
    </source>
</evidence>
<comment type="caution">
    <text evidence="14">The sequence shown here is derived from an EMBL/GenBank/DDBJ whole genome shotgun (WGS) entry which is preliminary data.</text>
</comment>
<keyword evidence="9" id="KW-0238">DNA-binding</keyword>
<evidence type="ECO:0000256" key="12">
    <source>
        <dbReference type="ARBA" id="ARBA00039316"/>
    </source>
</evidence>
<gene>
    <name evidence="14" type="ORF">SZN_37456</name>
</gene>
<dbReference type="PATRIC" id="fig|700597.3.peg.7234"/>
<protein>
    <recommendedName>
        <fullName evidence="12">UvrABC system protein A</fullName>
    </recommendedName>
    <alternativeName>
        <fullName evidence="13">Excinuclease ABC subunit A</fullName>
    </alternativeName>
</protein>
<keyword evidence="4" id="KW-0547">Nucleotide-binding</keyword>
<evidence type="ECO:0000256" key="9">
    <source>
        <dbReference type="ARBA" id="ARBA00023125"/>
    </source>
</evidence>